<dbReference type="InterPro" id="IPR039768">
    <property type="entry name" value="Nmd3"/>
</dbReference>
<dbReference type="GO" id="GO:0000055">
    <property type="term" value="P:ribosomal large subunit export from nucleus"/>
    <property type="evidence" value="ECO:0007669"/>
    <property type="project" value="TreeGrafter"/>
</dbReference>
<dbReference type="Proteomes" id="UP001190700">
    <property type="component" value="Unassembled WGS sequence"/>
</dbReference>
<feature type="compositionally biased region" description="Acidic residues" evidence="1">
    <location>
        <begin position="117"/>
        <end position="130"/>
    </location>
</feature>
<dbReference type="EMBL" id="LGRX02004428">
    <property type="protein sequence ID" value="KAK3280359.1"/>
    <property type="molecule type" value="Genomic_DNA"/>
</dbReference>
<dbReference type="PANTHER" id="PTHR12746:SF2">
    <property type="entry name" value="60S RIBOSOMAL EXPORT PROTEIN NMD3"/>
    <property type="match status" value="1"/>
</dbReference>
<feature type="non-terminal residue" evidence="2">
    <location>
        <position position="1"/>
    </location>
</feature>
<evidence type="ECO:0000313" key="2">
    <source>
        <dbReference type="EMBL" id="KAK3280359.1"/>
    </source>
</evidence>
<keyword evidence="3" id="KW-1185">Reference proteome</keyword>
<feature type="compositionally biased region" description="Acidic residues" evidence="1">
    <location>
        <begin position="159"/>
        <end position="177"/>
    </location>
</feature>
<sequence length="177" mass="19972">YDLQACNIVDPELEKYRGLQLPDVVLIRKSYAEKRRRRKQAGKAKERQWQLRSLAMETDEQLRRGEAEKADMEREQFLEEIEEDPELRAHVQLYKKPGAAVPMAPAPMPATNVHGMDDEEDGDDIPEVPLDELISALSLDPNSRPGYSGAVTLEPAQSGEDEEYDDEDGEGDAMMEG</sequence>
<evidence type="ECO:0000256" key="1">
    <source>
        <dbReference type="SAM" id="MobiDB-lite"/>
    </source>
</evidence>
<dbReference type="PANTHER" id="PTHR12746">
    <property type="entry name" value="NONSENSE-MEDIATED MRNA DECAY PROTEIN 3"/>
    <property type="match status" value="1"/>
</dbReference>
<proteinExistence type="predicted"/>
<protein>
    <submittedName>
        <fullName evidence="2">Uncharacterized protein</fullName>
    </submittedName>
</protein>
<accession>A0AAE0GLM7</accession>
<reference evidence="2 3" key="1">
    <citation type="journal article" date="2015" name="Genome Biol. Evol.">
        <title>Comparative Genomics of a Bacterivorous Green Alga Reveals Evolutionary Causalities and Consequences of Phago-Mixotrophic Mode of Nutrition.</title>
        <authorList>
            <person name="Burns J.A."/>
            <person name="Paasch A."/>
            <person name="Narechania A."/>
            <person name="Kim E."/>
        </authorList>
    </citation>
    <scope>NUCLEOTIDE SEQUENCE [LARGE SCALE GENOMIC DNA]</scope>
    <source>
        <strain evidence="2 3">PLY_AMNH</strain>
    </source>
</reference>
<organism evidence="2 3">
    <name type="scientific">Cymbomonas tetramitiformis</name>
    <dbReference type="NCBI Taxonomy" id="36881"/>
    <lineage>
        <taxon>Eukaryota</taxon>
        <taxon>Viridiplantae</taxon>
        <taxon>Chlorophyta</taxon>
        <taxon>Pyramimonadophyceae</taxon>
        <taxon>Pyramimonadales</taxon>
        <taxon>Pyramimonadaceae</taxon>
        <taxon>Cymbomonas</taxon>
    </lineage>
</organism>
<comment type="caution">
    <text evidence="2">The sequence shown here is derived from an EMBL/GenBank/DDBJ whole genome shotgun (WGS) entry which is preliminary data.</text>
</comment>
<feature type="region of interest" description="Disordered" evidence="1">
    <location>
        <begin position="100"/>
        <end position="177"/>
    </location>
</feature>
<name>A0AAE0GLM7_9CHLO</name>
<dbReference type="GO" id="GO:0043023">
    <property type="term" value="F:ribosomal large subunit binding"/>
    <property type="evidence" value="ECO:0007669"/>
    <property type="project" value="InterPro"/>
</dbReference>
<dbReference type="GO" id="GO:0005634">
    <property type="term" value="C:nucleus"/>
    <property type="evidence" value="ECO:0007669"/>
    <property type="project" value="TreeGrafter"/>
</dbReference>
<dbReference type="GO" id="GO:0005737">
    <property type="term" value="C:cytoplasm"/>
    <property type="evidence" value="ECO:0007669"/>
    <property type="project" value="TreeGrafter"/>
</dbReference>
<gene>
    <name evidence="2" type="ORF">CYMTET_11787</name>
</gene>
<evidence type="ECO:0000313" key="3">
    <source>
        <dbReference type="Proteomes" id="UP001190700"/>
    </source>
</evidence>
<dbReference type="AlphaFoldDB" id="A0AAE0GLM7"/>